<organism evidence="7 8">
    <name type="scientific">Paratrimastix pyriformis</name>
    <dbReference type="NCBI Taxonomy" id="342808"/>
    <lineage>
        <taxon>Eukaryota</taxon>
        <taxon>Metamonada</taxon>
        <taxon>Preaxostyla</taxon>
        <taxon>Paratrimastigidae</taxon>
        <taxon>Paratrimastix</taxon>
    </lineage>
</organism>
<dbReference type="InterPro" id="IPR024079">
    <property type="entry name" value="MetalloPept_cat_dom_sf"/>
</dbReference>
<dbReference type="Gene3D" id="3.40.390.10">
    <property type="entry name" value="Collagenase (Catalytic Domain)"/>
    <property type="match status" value="1"/>
</dbReference>
<dbReference type="EMBL" id="JAPMOS010000001">
    <property type="protein sequence ID" value="KAJ4463114.1"/>
    <property type="molecule type" value="Genomic_DNA"/>
</dbReference>
<reference evidence="7" key="1">
    <citation type="journal article" date="2022" name="bioRxiv">
        <title>Genomics of Preaxostyla Flagellates Illuminates Evolutionary Transitions and the Path Towards Mitochondrial Loss.</title>
        <authorList>
            <person name="Novak L.V.F."/>
            <person name="Treitli S.C."/>
            <person name="Pyrih J."/>
            <person name="Halakuc P."/>
            <person name="Pipaliya S.V."/>
            <person name="Vacek V."/>
            <person name="Brzon O."/>
            <person name="Soukal P."/>
            <person name="Eme L."/>
            <person name="Dacks J.B."/>
            <person name="Karnkowska A."/>
            <person name="Elias M."/>
            <person name="Hampl V."/>
        </authorList>
    </citation>
    <scope>NUCLEOTIDE SEQUENCE</scope>
    <source>
        <strain evidence="7">RCP-MX</strain>
    </source>
</reference>
<comment type="cofactor">
    <cofactor evidence="1">
        <name>Zn(2+)</name>
        <dbReference type="ChEBI" id="CHEBI:29105"/>
    </cofactor>
</comment>
<dbReference type="PANTHER" id="PTHR15910">
    <property type="entry name" value="ARCHAEMETZINCIN"/>
    <property type="match status" value="1"/>
</dbReference>
<sequence>MPFRPPTAREIVAALGSQSKFSPKFRSLVDILMSRSPPISRPGPDDWLAQIKETPQTVADYVLHRKFAPSPERSIIYILPLAPFAPPFPPVATLREYLEAFYFPNRVAVLPAVPLEGLGLTTRIFEGRLQIHAGSVVARVAPTLPPDGFCLCAITQEDLYPRDSWSFVFGHTEPSKRCGVFSFARYNPGFPGTPSGSLLRRSCKVLAHETGHLFGLKHCLHYRCAMNGSNSLEESEGRPVFLCPVCLGKMYRCVPFDPLLRYRVLGAFFDAHRTDFPEELEEVRHRLEMINAPPRGDPKRR</sequence>
<keyword evidence="8" id="KW-1185">Reference proteome</keyword>
<keyword evidence="2" id="KW-0645">Protease</keyword>
<evidence type="ECO:0000256" key="1">
    <source>
        <dbReference type="ARBA" id="ARBA00001947"/>
    </source>
</evidence>
<dbReference type="CDD" id="cd11375">
    <property type="entry name" value="Peptidase_M54"/>
    <property type="match status" value="1"/>
</dbReference>
<evidence type="ECO:0000256" key="2">
    <source>
        <dbReference type="ARBA" id="ARBA00022670"/>
    </source>
</evidence>
<dbReference type="InterPro" id="IPR012962">
    <property type="entry name" value="Pept_M54_archaemetzincn"/>
</dbReference>
<evidence type="ECO:0000313" key="8">
    <source>
        <dbReference type="Proteomes" id="UP001141327"/>
    </source>
</evidence>
<evidence type="ECO:0000256" key="3">
    <source>
        <dbReference type="ARBA" id="ARBA00022723"/>
    </source>
</evidence>
<evidence type="ECO:0000256" key="6">
    <source>
        <dbReference type="ARBA" id="ARBA00023049"/>
    </source>
</evidence>
<dbReference type="Proteomes" id="UP001141327">
    <property type="component" value="Unassembled WGS sequence"/>
</dbReference>
<comment type="caution">
    <text evidence="7">The sequence shown here is derived from an EMBL/GenBank/DDBJ whole genome shotgun (WGS) entry which is preliminary data.</text>
</comment>
<protein>
    <submittedName>
        <fullName evidence="7">Peptidase family M54 protein</fullName>
    </submittedName>
</protein>
<proteinExistence type="predicted"/>
<evidence type="ECO:0000256" key="4">
    <source>
        <dbReference type="ARBA" id="ARBA00022801"/>
    </source>
</evidence>
<gene>
    <name evidence="7" type="ORF">PAPYR_386</name>
</gene>
<accession>A0ABQ8V0H0</accession>
<keyword evidence="5" id="KW-0862">Zinc</keyword>
<dbReference type="PANTHER" id="PTHR15910:SF1">
    <property type="entry name" value="ARCHAEMETZINCIN-2"/>
    <property type="match status" value="1"/>
</dbReference>
<name>A0ABQ8V0H0_9EUKA</name>
<evidence type="ECO:0000313" key="7">
    <source>
        <dbReference type="EMBL" id="KAJ4463114.1"/>
    </source>
</evidence>
<evidence type="ECO:0000256" key="5">
    <source>
        <dbReference type="ARBA" id="ARBA00022833"/>
    </source>
</evidence>
<dbReference type="Pfam" id="PF07998">
    <property type="entry name" value="Peptidase_M54"/>
    <property type="match status" value="1"/>
</dbReference>
<dbReference type="SUPFAM" id="SSF55486">
    <property type="entry name" value="Metalloproteases ('zincins'), catalytic domain"/>
    <property type="match status" value="1"/>
</dbReference>
<keyword evidence="3" id="KW-0479">Metal-binding</keyword>
<keyword evidence="4" id="KW-0378">Hydrolase</keyword>
<keyword evidence="6" id="KW-0482">Metalloprotease</keyword>